<dbReference type="SUPFAM" id="SSF103473">
    <property type="entry name" value="MFS general substrate transporter"/>
    <property type="match status" value="1"/>
</dbReference>
<feature type="transmembrane region" description="Helical" evidence="6">
    <location>
        <begin position="329"/>
        <end position="349"/>
    </location>
</feature>
<keyword evidence="9" id="KW-1185">Reference proteome</keyword>
<comment type="caution">
    <text evidence="8">The sequence shown here is derived from an EMBL/GenBank/DDBJ whole genome shotgun (WGS) entry which is preliminary data.</text>
</comment>
<comment type="subcellular location">
    <subcellularLocation>
        <location evidence="1">Membrane</location>
        <topology evidence="1">Multi-pass membrane protein</topology>
    </subcellularLocation>
</comment>
<feature type="transmembrane region" description="Helical" evidence="6">
    <location>
        <begin position="229"/>
        <end position="247"/>
    </location>
</feature>
<evidence type="ECO:0000256" key="6">
    <source>
        <dbReference type="SAM" id="Phobius"/>
    </source>
</evidence>
<feature type="transmembrane region" description="Helical" evidence="6">
    <location>
        <begin position="83"/>
        <end position="102"/>
    </location>
</feature>
<evidence type="ECO:0000313" key="9">
    <source>
        <dbReference type="Proteomes" id="UP001196565"/>
    </source>
</evidence>
<reference evidence="8 9" key="1">
    <citation type="submission" date="2021-07" db="EMBL/GenBank/DDBJ databases">
        <authorList>
            <person name="So Y."/>
        </authorList>
    </citation>
    <scope>NUCLEOTIDE SEQUENCE [LARGE SCALE GENOMIC DNA]</scope>
    <source>
        <strain evidence="8 9">HJA6</strain>
    </source>
</reference>
<evidence type="ECO:0000259" key="7">
    <source>
        <dbReference type="PROSITE" id="PS50850"/>
    </source>
</evidence>
<dbReference type="PANTHER" id="PTHR42718">
    <property type="entry name" value="MAJOR FACILITATOR SUPERFAMILY MULTIDRUG TRANSPORTER MFSC"/>
    <property type="match status" value="1"/>
</dbReference>
<feature type="transmembrane region" description="Helical" evidence="6">
    <location>
        <begin position="16"/>
        <end position="41"/>
    </location>
</feature>
<keyword evidence="3 6" id="KW-0812">Transmembrane</keyword>
<sequence length="452" mass="47126">MTTTAEDGLPPERRGWAYAGVLATISVAVMDGMSVNVALPILARDFEVSAANMIWIVSAYQLILVVSLLPFAALGEIHGYRRVYLTGLGIFTIASLFSAAAPSLPLLVLARTLQGIGAAGIMSMNIALVRYIFPRRLLGRALGFTTMATAISSTIGPSAASLILSIASWHWIFLVNVPIGALALAIGYRSLPESDRSSRRFDALSALLTAVTIGLVVTTVSSIGHAAPWPLVAAQLGIAAAAAVWMVRRQSQEEAPLVPIDLLRRPIFALSVCTSVACFTVQMLAFVSLPFHLHDVLGFPAESTGLLMMPWPMAVAVAAPLAGRLTEHFTAGWLGFLGLATMSLGMLMLYLAPEHAGAADIAWRMALCGAGFGFFQTPNNRTLLGAAPRSRSGAAGGMSSTARLFGQSTGAALVALLLSRFAPDGTSLALATGASLAAIAALVSVARVGVGR</sequence>
<dbReference type="InterPro" id="IPR011701">
    <property type="entry name" value="MFS"/>
</dbReference>
<dbReference type="InterPro" id="IPR036259">
    <property type="entry name" value="MFS_trans_sf"/>
</dbReference>
<gene>
    <name evidence="8" type="ORF">KPL78_27505</name>
</gene>
<feature type="transmembrane region" description="Helical" evidence="6">
    <location>
        <begin position="108"/>
        <end position="129"/>
    </location>
</feature>
<evidence type="ECO:0000256" key="3">
    <source>
        <dbReference type="ARBA" id="ARBA00022692"/>
    </source>
</evidence>
<keyword evidence="4 6" id="KW-1133">Transmembrane helix</keyword>
<evidence type="ECO:0000313" key="8">
    <source>
        <dbReference type="EMBL" id="MBW6401629.1"/>
    </source>
</evidence>
<feature type="transmembrane region" description="Helical" evidence="6">
    <location>
        <begin position="303"/>
        <end position="322"/>
    </location>
</feature>
<organism evidence="8 9">
    <name type="scientific">Roseomonas alba</name>
    <dbReference type="NCBI Taxonomy" id="2846776"/>
    <lineage>
        <taxon>Bacteria</taxon>
        <taxon>Pseudomonadati</taxon>
        <taxon>Pseudomonadota</taxon>
        <taxon>Alphaproteobacteria</taxon>
        <taxon>Acetobacterales</taxon>
        <taxon>Roseomonadaceae</taxon>
        <taxon>Roseomonas</taxon>
    </lineage>
</organism>
<name>A0ABS7AKG9_9PROT</name>
<dbReference type="EMBL" id="JAHYBZ010000013">
    <property type="protein sequence ID" value="MBW6401629.1"/>
    <property type="molecule type" value="Genomic_DNA"/>
</dbReference>
<feature type="transmembrane region" description="Helical" evidence="6">
    <location>
        <begin position="267"/>
        <end position="291"/>
    </location>
</feature>
<evidence type="ECO:0000256" key="2">
    <source>
        <dbReference type="ARBA" id="ARBA00022448"/>
    </source>
</evidence>
<dbReference type="PANTHER" id="PTHR42718:SF9">
    <property type="entry name" value="MAJOR FACILITATOR SUPERFAMILY MULTIDRUG TRANSPORTER MFSC"/>
    <property type="match status" value="1"/>
</dbReference>
<dbReference type="Gene3D" id="1.20.1720.10">
    <property type="entry name" value="Multidrug resistance protein D"/>
    <property type="match status" value="1"/>
</dbReference>
<feature type="transmembrane region" description="Helical" evidence="6">
    <location>
        <begin position="428"/>
        <end position="450"/>
    </location>
</feature>
<dbReference type="RefSeq" id="WP_219766465.1">
    <property type="nucleotide sequence ID" value="NZ_JAHYBZ010000013.1"/>
</dbReference>
<feature type="transmembrane region" description="Helical" evidence="6">
    <location>
        <begin position="53"/>
        <end position="71"/>
    </location>
</feature>
<dbReference type="Proteomes" id="UP001196565">
    <property type="component" value="Unassembled WGS sequence"/>
</dbReference>
<feature type="transmembrane region" description="Helical" evidence="6">
    <location>
        <begin position="169"/>
        <end position="191"/>
    </location>
</feature>
<dbReference type="Gene3D" id="1.20.1250.20">
    <property type="entry name" value="MFS general substrate transporter like domains"/>
    <property type="match status" value="1"/>
</dbReference>
<feature type="transmembrane region" description="Helical" evidence="6">
    <location>
        <begin position="141"/>
        <end position="163"/>
    </location>
</feature>
<evidence type="ECO:0000256" key="5">
    <source>
        <dbReference type="ARBA" id="ARBA00023136"/>
    </source>
</evidence>
<feature type="transmembrane region" description="Helical" evidence="6">
    <location>
        <begin position="203"/>
        <end position="223"/>
    </location>
</feature>
<dbReference type="InterPro" id="IPR020846">
    <property type="entry name" value="MFS_dom"/>
</dbReference>
<dbReference type="CDD" id="cd17321">
    <property type="entry name" value="MFS_MMR_MDR_like"/>
    <property type="match status" value="1"/>
</dbReference>
<keyword evidence="2" id="KW-0813">Transport</keyword>
<accession>A0ABS7AKG9</accession>
<dbReference type="PROSITE" id="PS50850">
    <property type="entry name" value="MFS"/>
    <property type="match status" value="1"/>
</dbReference>
<feature type="domain" description="Major facilitator superfamily (MFS) profile" evidence="7">
    <location>
        <begin position="12"/>
        <end position="449"/>
    </location>
</feature>
<proteinExistence type="predicted"/>
<evidence type="ECO:0000256" key="4">
    <source>
        <dbReference type="ARBA" id="ARBA00022989"/>
    </source>
</evidence>
<dbReference type="Pfam" id="PF07690">
    <property type="entry name" value="MFS_1"/>
    <property type="match status" value="1"/>
</dbReference>
<evidence type="ECO:0000256" key="1">
    <source>
        <dbReference type="ARBA" id="ARBA00004141"/>
    </source>
</evidence>
<protein>
    <submittedName>
        <fullName evidence="8">MFS transporter</fullName>
    </submittedName>
</protein>
<dbReference type="PRINTS" id="PR01036">
    <property type="entry name" value="TCRTETB"/>
</dbReference>
<keyword evidence="5 6" id="KW-0472">Membrane</keyword>